<comment type="caution">
    <text evidence="1">The sequence shown here is derived from an EMBL/GenBank/DDBJ whole genome shotgun (WGS) entry which is preliminary data.</text>
</comment>
<organism evidence="1 2">
    <name type="scientific">Joostella atrarenae</name>
    <dbReference type="NCBI Taxonomy" id="679257"/>
    <lineage>
        <taxon>Bacteria</taxon>
        <taxon>Pseudomonadati</taxon>
        <taxon>Bacteroidota</taxon>
        <taxon>Flavobacteriia</taxon>
        <taxon>Flavobacteriales</taxon>
        <taxon>Flavobacteriaceae</taxon>
        <taxon>Joostella</taxon>
    </lineage>
</organism>
<dbReference type="Proteomes" id="UP000829517">
    <property type="component" value="Unassembled WGS sequence"/>
</dbReference>
<dbReference type="InterPro" id="IPR025345">
    <property type="entry name" value="DUF4249"/>
</dbReference>
<name>A0ABS9J5V3_9FLAO</name>
<sequence>MKKILLIIILTSFISSCEEVIDVDLETAPPRLVVEASINWVKGTDGSLQEIRLTTTAPYFDTEVPPVNDAQVYIVDEEGNQYDFIENGDSGFYQTDNFKPELNRTYYLTIISEGETYTAEETLLPVSEIEYIEQSTTTFFSDEYIELKAYFQDPIDEENYYLYKFDAEKDNTISVIEDRLLNGNEISAYFTSEDIEPGDDVEINLYGISKRYFTYMQTLLSQTGENGGPFETQPATVRGNIVNESDLDNFAFGYFRLSETDNYTYTIE</sequence>
<accession>A0ABS9J5V3</accession>
<dbReference type="EMBL" id="JAETXX010000009">
    <property type="protein sequence ID" value="MCF8715784.1"/>
    <property type="molecule type" value="Genomic_DNA"/>
</dbReference>
<gene>
    <name evidence="1" type="ORF">JM658_13190</name>
</gene>
<keyword evidence="2" id="KW-1185">Reference proteome</keyword>
<reference evidence="1 2" key="1">
    <citation type="submission" date="2021-01" db="EMBL/GenBank/DDBJ databases">
        <title>Genome sequencing of Joostella atrarenae M1-2 (= KCTC 23194).</title>
        <authorList>
            <person name="Zakaria M.R."/>
            <person name="Lam M.Q."/>
            <person name="Chong C.S."/>
        </authorList>
    </citation>
    <scope>NUCLEOTIDE SEQUENCE [LARGE SCALE GENOMIC DNA]</scope>
    <source>
        <strain evidence="1 2">M1-2</strain>
    </source>
</reference>
<evidence type="ECO:0000313" key="2">
    <source>
        <dbReference type="Proteomes" id="UP000829517"/>
    </source>
</evidence>
<dbReference type="RefSeq" id="WP_236959744.1">
    <property type="nucleotide sequence ID" value="NZ_JAETXX010000009.1"/>
</dbReference>
<proteinExistence type="predicted"/>
<evidence type="ECO:0000313" key="1">
    <source>
        <dbReference type="EMBL" id="MCF8715784.1"/>
    </source>
</evidence>
<protein>
    <submittedName>
        <fullName evidence="1">DUF4249 domain-containing protein</fullName>
    </submittedName>
</protein>
<dbReference type="Pfam" id="PF14054">
    <property type="entry name" value="DUF4249"/>
    <property type="match status" value="1"/>
</dbReference>
<dbReference type="PROSITE" id="PS51257">
    <property type="entry name" value="PROKAR_LIPOPROTEIN"/>
    <property type="match status" value="1"/>
</dbReference>